<keyword evidence="2" id="KW-1185">Reference proteome</keyword>
<name>A0ACA9R2J4_9GLOM</name>
<dbReference type="EMBL" id="CAJVPT010066678">
    <property type="protein sequence ID" value="CAG8773789.1"/>
    <property type="molecule type" value="Genomic_DNA"/>
</dbReference>
<dbReference type="Proteomes" id="UP000789525">
    <property type="component" value="Unassembled WGS sequence"/>
</dbReference>
<reference evidence="1" key="1">
    <citation type="submission" date="2021-06" db="EMBL/GenBank/DDBJ databases">
        <authorList>
            <person name="Kallberg Y."/>
            <person name="Tangrot J."/>
            <person name="Rosling A."/>
        </authorList>
    </citation>
    <scope>NUCLEOTIDE SEQUENCE</scope>
    <source>
        <strain evidence="1">CL356</strain>
    </source>
</reference>
<sequence length="41" mass="4807">ESRKDNGQIRHMRDEQGDAEGRPRNEKRVDCAVCRRIVQVV</sequence>
<organism evidence="1 2">
    <name type="scientific">Acaulospora colombiana</name>
    <dbReference type="NCBI Taxonomy" id="27376"/>
    <lineage>
        <taxon>Eukaryota</taxon>
        <taxon>Fungi</taxon>
        <taxon>Fungi incertae sedis</taxon>
        <taxon>Mucoromycota</taxon>
        <taxon>Glomeromycotina</taxon>
        <taxon>Glomeromycetes</taxon>
        <taxon>Diversisporales</taxon>
        <taxon>Acaulosporaceae</taxon>
        <taxon>Acaulospora</taxon>
    </lineage>
</organism>
<evidence type="ECO:0000313" key="2">
    <source>
        <dbReference type="Proteomes" id="UP000789525"/>
    </source>
</evidence>
<protein>
    <submittedName>
        <fullName evidence="1">9627_t:CDS:1</fullName>
    </submittedName>
</protein>
<gene>
    <name evidence="1" type="ORF">ACOLOM_LOCUS13971</name>
</gene>
<comment type="caution">
    <text evidence="1">The sequence shown here is derived from an EMBL/GenBank/DDBJ whole genome shotgun (WGS) entry which is preliminary data.</text>
</comment>
<proteinExistence type="predicted"/>
<evidence type="ECO:0000313" key="1">
    <source>
        <dbReference type="EMBL" id="CAG8773789.1"/>
    </source>
</evidence>
<feature type="non-terminal residue" evidence="1">
    <location>
        <position position="1"/>
    </location>
</feature>
<accession>A0ACA9R2J4</accession>